<organism evidence="2 3">
    <name type="scientific">Meridianimarinicoccus roseus</name>
    <dbReference type="NCBI Taxonomy" id="2072018"/>
    <lineage>
        <taxon>Bacteria</taxon>
        <taxon>Pseudomonadati</taxon>
        <taxon>Pseudomonadota</taxon>
        <taxon>Alphaproteobacteria</taxon>
        <taxon>Rhodobacterales</taxon>
        <taxon>Paracoccaceae</taxon>
        <taxon>Meridianimarinicoccus</taxon>
    </lineage>
</organism>
<sequence length="197" mass="21090">MDGPTGQPEPEGTDVAEFTICAYKDQAAHGAATGILPDDGTLTGHHMIPDHCFFYTSGLRGKGYLGAFWCPGVMFYDINDAPVILLSADNNGGKSRNHGLAHAVFDPIETTASQTGNEWTYAEARAAAVRSIATQFPPSEATVRDALDNYFIATLGMTDDTVIRAGEHGTMASAPEPRRSGRAPRAKLVPSQRFSPY</sequence>
<name>A0A2V2LHJ5_9RHOB</name>
<comment type="caution">
    <text evidence="2">The sequence shown here is derived from an EMBL/GenBank/DDBJ whole genome shotgun (WGS) entry which is preliminary data.</text>
</comment>
<proteinExistence type="predicted"/>
<evidence type="ECO:0000256" key="1">
    <source>
        <dbReference type="SAM" id="MobiDB-lite"/>
    </source>
</evidence>
<keyword evidence="3" id="KW-1185">Reference proteome</keyword>
<dbReference type="AlphaFoldDB" id="A0A2V2LHJ5"/>
<evidence type="ECO:0000313" key="3">
    <source>
        <dbReference type="Proteomes" id="UP000245680"/>
    </source>
</evidence>
<dbReference type="Proteomes" id="UP000245680">
    <property type="component" value="Unassembled WGS sequence"/>
</dbReference>
<evidence type="ECO:0000313" key="2">
    <source>
        <dbReference type="EMBL" id="PWR03004.1"/>
    </source>
</evidence>
<reference evidence="2 3" key="1">
    <citation type="submission" date="2018-05" db="EMBL/GenBank/DDBJ databases">
        <title>Rhodobacteraceae gen. nov., sp. nov. isolated from sea water.</title>
        <authorList>
            <person name="Ren Y."/>
        </authorList>
    </citation>
    <scope>NUCLEOTIDE SEQUENCE [LARGE SCALE GENOMIC DNA]</scope>
    <source>
        <strain evidence="2 3">TG-679</strain>
    </source>
</reference>
<gene>
    <name evidence="2" type="ORF">DKT77_08675</name>
</gene>
<protein>
    <submittedName>
        <fullName evidence="2">Uncharacterized protein</fullName>
    </submittedName>
</protein>
<dbReference type="EMBL" id="QGKU01000031">
    <property type="protein sequence ID" value="PWR03004.1"/>
    <property type="molecule type" value="Genomic_DNA"/>
</dbReference>
<accession>A0A2V2LHJ5</accession>
<feature type="region of interest" description="Disordered" evidence="1">
    <location>
        <begin position="169"/>
        <end position="197"/>
    </location>
</feature>